<comment type="cofactor">
    <cofactor evidence="1">
        <name>FAD</name>
        <dbReference type="ChEBI" id="CHEBI:57692"/>
    </cofactor>
</comment>
<keyword evidence="2" id="KW-0285">Flavoprotein</keyword>
<feature type="domain" description="Rieske" evidence="10">
    <location>
        <begin position="43"/>
        <end position="140"/>
    </location>
</feature>
<dbReference type="SUPFAM" id="SSF50022">
    <property type="entry name" value="ISP domain"/>
    <property type="match status" value="1"/>
</dbReference>
<dbReference type="InterPro" id="IPR023753">
    <property type="entry name" value="FAD/NAD-binding_dom"/>
</dbReference>
<feature type="compositionally biased region" description="Low complexity" evidence="9">
    <location>
        <begin position="162"/>
        <end position="171"/>
    </location>
</feature>
<dbReference type="SUPFAM" id="SSF55424">
    <property type="entry name" value="FAD/NAD-linked reductases, dimerisation (C-terminal) domain"/>
    <property type="match status" value="1"/>
</dbReference>
<dbReference type="PRINTS" id="PR00411">
    <property type="entry name" value="PNDRDTASEI"/>
</dbReference>
<dbReference type="Pfam" id="PF00355">
    <property type="entry name" value="Rieske"/>
    <property type="match status" value="1"/>
</dbReference>
<organism evidence="11 12">
    <name type="scientific">Hymenobacter nivis</name>
    <dbReference type="NCBI Taxonomy" id="1850093"/>
    <lineage>
        <taxon>Bacteria</taxon>
        <taxon>Pseudomonadati</taxon>
        <taxon>Bacteroidota</taxon>
        <taxon>Cytophagia</taxon>
        <taxon>Cytophagales</taxon>
        <taxon>Hymenobacteraceae</taxon>
        <taxon>Hymenobacter</taxon>
    </lineage>
</organism>
<dbReference type="PROSITE" id="PS51296">
    <property type="entry name" value="RIESKE"/>
    <property type="match status" value="1"/>
</dbReference>
<evidence type="ECO:0000256" key="5">
    <source>
        <dbReference type="ARBA" id="ARBA00022827"/>
    </source>
</evidence>
<evidence type="ECO:0000259" key="10">
    <source>
        <dbReference type="PROSITE" id="PS51296"/>
    </source>
</evidence>
<keyword evidence="12" id="KW-1185">Reference proteome</keyword>
<feature type="region of interest" description="Disordered" evidence="9">
    <location>
        <begin position="142"/>
        <end position="171"/>
    </location>
</feature>
<sequence length="580" mass="61810">MGSWFSGKAAPDRPLFLGSAVNPGGAWYVGNRNSFRPAMLPEIDLTDAASLPEGALKSFPTPHEGPEVLLVRHEGEVHAFAAHCPHYGAPLAKGQLVNGKIVCPWHHACFRAKDGSLCEPPALDDLPAFAVREADGRVLVQVPRKPAASTDNSSATPTAEVGGTPPADTPGAPADARTFVLVGGGAAGQYAAQTLRHEGFAGKIVLVSADEKAPYDRTKLSKPYLAGKAKPAALPLREPDFYEKHRIDLQLGTRATGLDLARQELQLAGHPPLRYDQLLLAPGGAPNRLPKLPGHELAGVLPLRTQADADAILAATKDAKQIVVIGSSFIGMEAASSLVGEGRAVTVVAQDKVPFARVLGPEIGAMFRALHEEKGVHFEPEAEVTALLGEAGRVTGVQLKTGRVLPADAVVLGVGVRPATEFLQEAFLLEKDGGLAVDTYLQAAENVYAAGDVARFPLGAPGVPTRIEHWRVAQQHGRTAARNMLGQREAFTAAPYFWTQQYGKSLRYAGHAEKWDEIIYHGDVAQQDFLALYVLDGRIIAAASMNRDADMIHFAERLEQGQLPALADTHEGMSWAPATN</sequence>
<dbReference type="EMBL" id="CP029145">
    <property type="protein sequence ID" value="AWM34073.1"/>
    <property type="molecule type" value="Genomic_DNA"/>
</dbReference>
<dbReference type="PANTHER" id="PTHR43557:SF2">
    <property type="entry name" value="RIESKE DOMAIN-CONTAINING PROTEIN-RELATED"/>
    <property type="match status" value="1"/>
</dbReference>
<evidence type="ECO:0000313" key="12">
    <source>
        <dbReference type="Proteomes" id="UP000245999"/>
    </source>
</evidence>
<dbReference type="Gene3D" id="2.102.10.10">
    <property type="entry name" value="Rieske [2Fe-2S] iron-sulphur domain"/>
    <property type="match status" value="1"/>
</dbReference>
<evidence type="ECO:0000313" key="11">
    <source>
        <dbReference type="EMBL" id="AWM34073.1"/>
    </source>
</evidence>
<keyword evidence="8" id="KW-0411">Iron-sulfur</keyword>
<dbReference type="InterPro" id="IPR016156">
    <property type="entry name" value="FAD/NAD-linked_Rdtase_dimer_sf"/>
</dbReference>
<accession>A0A2Z3GJR3</accession>
<evidence type="ECO:0000256" key="6">
    <source>
        <dbReference type="ARBA" id="ARBA00023002"/>
    </source>
</evidence>
<keyword evidence="3" id="KW-0001">2Fe-2S</keyword>
<dbReference type="Pfam" id="PF14759">
    <property type="entry name" value="Reductase_C"/>
    <property type="match status" value="1"/>
</dbReference>
<evidence type="ECO:0000256" key="3">
    <source>
        <dbReference type="ARBA" id="ARBA00022714"/>
    </source>
</evidence>
<dbReference type="GO" id="GO:0046872">
    <property type="term" value="F:metal ion binding"/>
    <property type="evidence" value="ECO:0007669"/>
    <property type="project" value="UniProtKB-KW"/>
</dbReference>
<dbReference type="KEGG" id="hnv:DDQ68_15530"/>
<dbReference type="GO" id="GO:0005737">
    <property type="term" value="C:cytoplasm"/>
    <property type="evidence" value="ECO:0007669"/>
    <property type="project" value="TreeGrafter"/>
</dbReference>
<dbReference type="InterPro" id="IPR017941">
    <property type="entry name" value="Rieske_2Fe-2S"/>
</dbReference>
<gene>
    <name evidence="11" type="ORF">DDQ68_15530</name>
</gene>
<reference evidence="12" key="1">
    <citation type="submission" date="2018-04" db="EMBL/GenBank/DDBJ databases">
        <title>Complete genome of Antarctic heterotrophic bacterium Hymenobacter nivis.</title>
        <authorList>
            <person name="Terashima M."/>
        </authorList>
    </citation>
    <scope>NUCLEOTIDE SEQUENCE [LARGE SCALE GENOMIC DNA]</scope>
    <source>
        <strain evidence="12">NBRC 111535</strain>
    </source>
</reference>
<evidence type="ECO:0000256" key="8">
    <source>
        <dbReference type="ARBA" id="ARBA00023014"/>
    </source>
</evidence>
<dbReference type="GO" id="GO:0051537">
    <property type="term" value="F:2 iron, 2 sulfur cluster binding"/>
    <property type="evidence" value="ECO:0007669"/>
    <property type="project" value="UniProtKB-KW"/>
</dbReference>
<dbReference type="PRINTS" id="PR00368">
    <property type="entry name" value="FADPNR"/>
</dbReference>
<keyword evidence="5" id="KW-0274">FAD</keyword>
<evidence type="ECO:0000256" key="2">
    <source>
        <dbReference type="ARBA" id="ARBA00022630"/>
    </source>
</evidence>
<dbReference type="SUPFAM" id="SSF51905">
    <property type="entry name" value="FAD/NAD(P)-binding domain"/>
    <property type="match status" value="1"/>
</dbReference>
<evidence type="ECO:0000256" key="7">
    <source>
        <dbReference type="ARBA" id="ARBA00023004"/>
    </source>
</evidence>
<dbReference type="Gene3D" id="3.30.390.30">
    <property type="match status" value="1"/>
</dbReference>
<dbReference type="Gene3D" id="3.50.50.60">
    <property type="entry name" value="FAD/NAD(P)-binding domain"/>
    <property type="match status" value="2"/>
</dbReference>
<evidence type="ECO:0000256" key="9">
    <source>
        <dbReference type="SAM" id="MobiDB-lite"/>
    </source>
</evidence>
<dbReference type="AlphaFoldDB" id="A0A2Z3GJR3"/>
<keyword evidence="6" id="KW-0560">Oxidoreductase</keyword>
<protein>
    <submittedName>
        <fullName evidence="11">NAD(FAD)-dependent dehydrogenase</fullName>
    </submittedName>
</protein>
<name>A0A2Z3GJR3_9BACT</name>
<evidence type="ECO:0000256" key="1">
    <source>
        <dbReference type="ARBA" id="ARBA00001974"/>
    </source>
</evidence>
<dbReference type="InterPro" id="IPR036188">
    <property type="entry name" value="FAD/NAD-bd_sf"/>
</dbReference>
<dbReference type="InterPro" id="IPR036922">
    <property type="entry name" value="Rieske_2Fe-2S_sf"/>
</dbReference>
<proteinExistence type="predicted"/>
<dbReference type="CDD" id="cd03478">
    <property type="entry name" value="Rieske_AIFL_N"/>
    <property type="match status" value="1"/>
</dbReference>
<dbReference type="GO" id="GO:0016651">
    <property type="term" value="F:oxidoreductase activity, acting on NAD(P)H"/>
    <property type="evidence" value="ECO:0007669"/>
    <property type="project" value="TreeGrafter"/>
</dbReference>
<keyword evidence="4" id="KW-0479">Metal-binding</keyword>
<dbReference type="Pfam" id="PF07992">
    <property type="entry name" value="Pyr_redox_2"/>
    <property type="match status" value="1"/>
</dbReference>
<dbReference type="PANTHER" id="PTHR43557">
    <property type="entry name" value="APOPTOSIS-INDUCING FACTOR 1"/>
    <property type="match status" value="1"/>
</dbReference>
<keyword evidence="7" id="KW-0408">Iron</keyword>
<dbReference type="InterPro" id="IPR050446">
    <property type="entry name" value="FAD-oxidoreductase/Apoptosis"/>
</dbReference>
<dbReference type="Proteomes" id="UP000245999">
    <property type="component" value="Chromosome"/>
</dbReference>
<dbReference type="OrthoDB" id="9792592at2"/>
<evidence type="ECO:0000256" key="4">
    <source>
        <dbReference type="ARBA" id="ARBA00022723"/>
    </source>
</evidence>
<dbReference type="InterPro" id="IPR028202">
    <property type="entry name" value="Reductase_C"/>
</dbReference>